<proteinExistence type="predicted"/>
<keyword evidence="5" id="KW-1185">Reference proteome</keyword>
<dbReference type="EMBL" id="RCMV01000500">
    <property type="protein sequence ID" value="KAG3216224.1"/>
    <property type="molecule type" value="Genomic_DNA"/>
</dbReference>
<name>A0A329SVC8_9STRA</name>
<dbReference type="OrthoDB" id="127694at2759"/>
<gene>
    <name evidence="3" type="ORF">JG687_00017378</name>
    <name evidence="4" type="ORF">PC110_g4293</name>
    <name evidence="1" type="ORF">PC117_g15360</name>
    <name evidence="2" type="ORF">PC129_g12904</name>
</gene>
<reference evidence="3" key="3">
    <citation type="submission" date="2021-01" db="EMBL/GenBank/DDBJ databases">
        <title>Phytophthora aleatoria, a newly-described species from Pinus radiata is distinct from Phytophthora cactorum isolates based on comparative genomics.</title>
        <authorList>
            <person name="Mcdougal R."/>
            <person name="Panda P."/>
            <person name="Williams N."/>
            <person name="Studholme D.J."/>
        </authorList>
    </citation>
    <scope>NUCLEOTIDE SEQUENCE</scope>
    <source>
        <strain evidence="3">NZFS 3830</strain>
    </source>
</reference>
<dbReference type="Proteomes" id="UP000736787">
    <property type="component" value="Unassembled WGS sequence"/>
</dbReference>
<comment type="caution">
    <text evidence="4">The sequence shown here is derived from an EMBL/GenBank/DDBJ whole genome shotgun (WGS) entry which is preliminary data.</text>
</comment>
<evidence type="ECO:0000313" key="1">
    <source>
        <dbReference type="EMBL" id="KAG2924636.1"/>
    </source>
</evidence>
<evidence type="ECO:0000313" key="5">
    <source>
        <dbReference type="Proteomes" id="UP000251314"/>
    </source>
</evidence>
<dbReference type="Proteomes" id="UP000760860">
    <property type="component" value="Unassembled WGS sequence"/>
</dbReference>
<dbReference type="Proteomes" id="UP000688947">
    <property type="component" value="Unassembled WGS sequence"/>
</dbReference>
<accession>A0A329SVC8</accession>
<organism evidence="4 5">
    <name type="scientific">Phytophthora cactorum</name>
    <dbReference type="NCBI Taxonomy" id="29920"/>
    <lineage>
        <taxon>Eukaryota</taxon>
        <taxon>Sar</taxon>
        <taxon>Stramenopiles</taxon>
        <taxon>Oomycota</taxon>
        <taxon>Peronosporomycetes</taxon>
        <taxon>Peronosporales</taxon>
        <taxon>Peronosporaceae</taxon>
        <taxon>Phytophthora</taxon>
    </lineage>
</organism>
<dbReference type="EMBL" id="JAENGZ010002003">
    <property type="protein sequence ID" value="KAG6945308.1"/>
    <property type="molecule type" value="Genomic_DNA"/>
</dbReference>
<sequence length="57" mass="6670">MWRLVQQSRFVRAVRGFCERLTRNFGLKFPTLKNVKQLIERFSSTEEYGGLGAGFKD</sequence>
<dbReference type="VEuPathDB" id="FungiDB:PC110_g4293"/>
<evidence type="ECO:0000313" key="4">
    <source>
        <dbReference type="EMBL" id="RAW39492.1"/>
    </source>
</evidence>
<dbReference type="EMBL" id="RCMK01000509">
    <property type="protein sequence ID" value="KAG2924636.1"/>
    <property type="molecule type" value="Genomic_DNA"/>
</dbReference>
<dbReference type="AlphaFoldDB" id="A0A329SVC8"/>
<reference evidence="4 5" key="1">
    <citation type="submission" date="2018-01" db="EMBL/GenBank/DDBJ databases">
        <title>Draft genome of the strawberry crown rot pathogen Phytophthora cactorum.</title>
        <authorList>
            <person name="Armitage A.D."/>
            <person name="Lysoe E."/>
            <person name="Nellist C.F."/>
            <person name="Harrison R.J."/>
            <person name="Brurberg M.B."/>
        </authorList>
    </citation>
    <scope>NUCLEOTIDE SEQUENCE [LARGE SCALE GENOMIC DNA]</scope>
    <source>
        <strain evidence="4 5">10300</strain>
    </source>
</reference>
<evidence type="ECO:0000313" key="2">
    <source>
        <dbReference type="EMBL" id="KAG3216224.1"/>
    </source>
</evidence>
<dbReference type="EMBL" id="MJFZ01000065">
    <property type="protein sequence ID" value="RAW39492.1"/>
    <property type="molecule type" value="Genomic_DNA"/>
</dbReference>
<dbReference type="Proteomes" id="UP000251314">
    <property type="component" value="Unassembled WGS sequence"/>
</dbReference>
<reference evidence="2" key="2">
    <citation type="submission" date="2018-05" db="EMBL/GenBank/DDBJ databases">
        <title>Effector identification in a new, highly contiguous assembly of the strawberry crown rot pathogen Phytophthora cactorum.</title>
        <authorList>
            <person name="Armitage A.D."/>
            <person name="Nellist C.F."/>
            <person name="Bates H."/>
            <person name="Vickerstaff R.J."/>
            <person name="Harrison R.J."/>
        </authorList>
    </citation>
    <scope>NUCLEOTIDE SEQUENCE</scope>
    <source>
        <strain evidence="1">4040</strain>
        <strain evidence="2">P421</strain>
    </source>
</reference>
<protein>
    <submittedName>
        <fullName evidence="4">Uncharacterized protein</fullName>
    </submittedName>
</protein>
<evidence type="ECO:0000313" key="3">
    <source>
        <dbReference type="EMBL" id="KAG6945308.1"/>
    </source>
</evidence>